<keyword evidence="2" id="KW-1133">Transmembrane helix</keyword>
<evidence type="ECO:0000256" key="2">
    <source>
        <dbReference type="SAM" id="Phobius"/>
    </source>
</evidence>
<evidence type="ECO:0000313" key="3">
    <source>
        <dbReference type="EMBL" id="MVT74342.1"/>
    </source>
</evidence>
<dbReference type="EMBL" id="WQNE01000010">
    <property type="protein sequence ID" value="MVT74342.1"/>
    <property type="molecule type" value="Genomic_DNA"/>
</dbReference>
<dbReference type="AlphaFoldDB" id="A0A844TG08"/>
<proteinExistence type="predicted"/>
<evidence type="ECO:0008006" key="5">
    <source>
        <dbReference type="Google" id="ProtNLM"/>
    </source>
</evidence>
<evidence type="ECO:0000313" key="4">
    <source>
        <dbReference type="Proteomes" id="UP000449969"/>
    </source>
</evidence>
<gene>
    <name evidence="3" type="ORF">GPL20_15065</name>
</gene>
<dbReference type="Proteomes" id="UP000449969">
    <property type="component" value="Unassembled WGS sequence"/>
</dbReference>
<dbReference type="OrthoDB" id="8241865at2"/>
<organism evidence="3 4">
    <name type="scientific">Bradyrhizobium cajani</name>
    <dbReference type="NCBI Taxonomy" id="1928661"/>
    <lineage>
        <taxon>Bacteria</taxon>
        <taxon>Pseudomonadati</taxon>
        <taxon>Pseudomonadota</taxon>
        <taxon>Alphaproteobacteria</taxon>
        <taxon>Hyphomicrobiales</taxon>
        <taxon>Nitrobacteraceae</taxon>
        <taxon>Bradyrhizobium</taxon>
    </lineage>
</organism>
<evidence type="ECO:0000256" key="1">
    <source>
        <dbReference type="SAM" id="MobiDB-lite"/>
    </source>
</evidence>
<accession>A0A844TG08</accession>
<keyword evidence="4" id="KW-1185">Reference proteome</keyword>
<feature type="region of interest" description="Disordered" evidence="1">
    <location>
        <begin position="118"/>
        <end position="149"/>
    </location>
</feature>
<keyword evidence="2" id="KW-0472">Membrane</keyword>
<keyword evidence="2" id="KW-0812">Transmembrane</keyword>
<comment type="caution">
    <text evidence="3">The sequence shown here is derived from an EMBL/GenBank/DDBJ whole genome shotgun (WGS) entry which is preliminary data.</text>
</comment>
<protein>
    <recommendedName>
        <fullName evidence="5">DUF2946 domain-containing protein</fullName>
    </recommendedName>
</protein>
<feature type="compositionally biased region" description="Low complexity" evidence="1">
    <location>
        <begin position="136"/>
        <end position="146"/>
    </location>
</feature>
<feature type="transmembrane region" description="Helical" evidence="2">
    <location>
        <begin position="73"/>
        <end position="94"/>
    </location>
</feature>
<sequence>MIWCVHGPDHGRGRPHGQASWRDIGHARCAAVRRSLANAGFAINLQSACATLPREEHVGGMLLRLTRSMRIRVGRLVALAYLFCVLAPAAALAWGSGPAPCLADEAELVPAHHQMQASHQHGVPSHDHAGAHAHHQTAAQDAPAPHHQGKGTAGPCCGMMCVSALPADLPVVAKPLLPVSACTPEIVASLHSAAPPLHYRPPIA</sequence>
<reference evidence="3 4" key="1">
    <citation type="submission" date="2019-12" db="EMBL/GenBank/DDBJ databases">
        <title>Draft genome sequences Bradyrhizobium cajani AMBPC1010, Bradyrhizobium pachyrhizi AMBPC1040 and Bradyrhizobium yuanmingense ALSPC3051, three plant growth promoting strains isolated from nodules of Cajanus cajan L. in Dominican Republic.</title>
        <authorList>
            <person name="Flores-Felix J.D."/>
            <person name="Araujo J."/>
            <person name="Diaz-Alcantara C."/>
            <person name="Gonzalez-Andres F."/>
            <person name="Velazquez E."/>
        </authorList>
    </citation>
    <scope>NUCLEOTIDE SEQUENCE [LARGE SCALE GENOMIC DNA]</scope>
    <source>
        <strain evidence="3 4">1010</strain>
    </source>
</reference>
<name>A0A844TG08_9BRAD</name>